<sequence>MCPMHLYLNIHTVLTVSGVCVCLLKYKYNLPVEGTPESARTAAQAAQLLDDYQTLTCSQTIPGVQESFFTSKLSMKVHNIGWKWNSKSKWSQGLSSNSPMDDDSTPDELEVLERLESRIKYTAKKFKASQPLIFRCLLAAAENLAESMMNLATYDMEVWMTLASVKEPSDGKDSPGLKQRVRQDGENLYIGAALRSHSLPLHCKLTIARLRRPRSTPAQVWNKGDQELHLLKSETPETKKYTSSSLKHQKPRSTPAQV</sequence>
<proteinExistence type="predicted"/>
<reference evidence="2" key="1">
    <citation type="submission" date="2022-11" db="EMBL/GenBank/DDBJ databases">
        <title>Centuries of genome instability and evolution in soft-shell clam transmissible cancer (bioRxiv).</title>
        <authorList>
            <person name="Hart S.F.M."/>
            <person name="Yonemitsu M.A."/>
            <person name="Giersch R.M."/>
            <person name="Beal B.F."/>
            <person name="Arriagada G."/>
            <person name="Davis B.W."/>
            <person name="Ostrander E.A."/>
            <person name="Goff S.P."/>
            <person name="Metzger M.J."/>
        </authorList>
    </citation>
    <scope>NUCLEOTIDE SEQUENCE</scope>
    <source>
        <strain evidence="2">MELC-2E11</strain>
        <tissue evidence="2">Siphon/mantle</tissue>
    </source>
</reference>
<feature type="region of interest" description="Disordered" evidence="1">
    <location>
        <begin position="215"/>
        <end position="258"/>
    </location>
</feature>
<evidence type="ECO:0000313" key="2">
    <source>
        <dbReference type="EMBL" id="WAR09670.1"/>
    </source>
</evidence>
<name>A0ABY7EKG7_MYAAR</name>
<feature type="compositionally biased region" description="Polar residues" evidence="1">
    <location>
        <begin position="241"/>
        <end position="258"/>
    </location>
</feature>
<organism evidence="2 3">
    <name type="scientific">Mya arenaria</name>
    <name type="common">Soft-shell clam</name>
    <dbReference type="NCBI Taxonomy" id="6604"/>
    <lineage>
        <taxon>Eukaryota</taxon>
        <taxon>Metazoa</taxon>
        <taxon>Spiralia</taxon>
        <taxon>Lophotrochozoa</taxon>
        <taxon>Mollusca</taxon>
        <taxon>Bivalvia</taxon>
        <taxon>Autobranchia</taxon>
        <taxon>Heteroconchia</taxon>
        <taxon>Euheterodonta</taxon>
        <taxon>Imparidentia</taxon>
        <taxon>Neoheterodontei</taxon>
        <taxon>Myida</taxon>
        <taxon>Myoidea</taxon>
        <taxon>Myidae</taxon>
        <taxon>Mya</taxon>
    </lineage>
</organism>
<evidence type="ECO:0000256" key="1">
    <source>
        <dbReference type="SAM" id="MobiDB-lite"/>
    </source>
</evidence>
<dbReference type="EMBL" id="CP111018">
    <property type="protein sequence ID" value="WAR09670.1"/>
    <property type="molecule type" value="Genomic_DNA"/>
</dbReference>
<protein>
    <submittedName>
        <fullName evidence="2">Uncharacterized protein</fullName>
    </submittedName>
</protein>
<dbReference type="Proteomes" id="UP001164746">
    <property type="component" value="Chromosome 7"/>
</dbReference>
<keyword evidence="3" id="KW-1185">Reference proteome</keyword>
<evidence type="ECO:0000313" key="3">
    <source>
        <dbReference type="Proteomes" id="UP001164746"/>
    </source>
</evidence>
<gene>
    <name evidence="2" type="ORF">MAR_034746</name>
</gene>
<feature type="compositionally biased region" description="Basic and acidic residues" evidence="1">
    <location>
        <begin position="224"/>
        <end position="240"/>
    </location>
</feature>
<accession>A0ABY7EKG7</accession>